<protein>
    <submittedName>
        <fullName evidence="2">Uncharacterized protein</fullName>
    </submittedName>
</protein>
<evidence type="ECO:0000313" key="2">
    <source>
        <dbReference type="EMBL" id="KKL73065.1"/>
    </source>
</evidence>
<feature type="compositionally biased region" description="Polar residues" evidence="1">
    <location>
        <begin position="1"/>
        <end position="12"/>
    </location>
</feature>
<sequence>MTSPRRGQNPATTELPDDIERMLEKTLRQEKARQEYNKRPDVQAKRKEYQRRQQAQR</sequence>
<name>A0A0F9GUM5_9ZZZZ</name>
<accession>A0A0F9GUM5</accession>
<comment type="caution">
    <text evidence="2">The sequence shown here is derived from an EMBL/GenBank/DDBJ whole genome shotgun (WGS) entry which is preliminary data.</text>
</comment>
<evidence type="ECO:0000256" key="1">
    <source>
        <dbReference type="SAM" id="MobiDB-lite"/>
    </source>
</evidence>
<proteinExistence type="predicted"/>
<feature type="non-terminal residue" evidence="2">
    <location>
        <position position="57"/>
    </location>
</feature>
<reference evidence="2" key="1">
    <citation type="journal article" date="2015" name="Nature">
        <title>Complex archaea that bridge the gap between prokaryotes and eukaryotes.</title>
        <authorList>
            <person name="Spang A."/>
            <person name="Saw J.H."/>
            <person name="Jorgensen S.L."/>
            <person name="Zaremba-Niedzwiedzka K."/>
            <person name="Martijn J."/>
            <person name="Lind A.E."/>
            <person name="van Eijk R."/>
            <person name="Schleper C."/>
            <person name="Guy L."/>
            <person name="Ettema T.J."/>
        </authorList>
    </citation>
    <scope>NUCLEOTIDE SEQUENCE</scope>
</reference>
<feature type="region of interest" description="Disordered" evidence="1">
    <location>
        <begin position="30"/>
        <end position="57"/>
    </location>
</feature>
<feature type="region of interest" description="Disordered" evidence="1">
    <location>
        <begin position="1"/>
        <end position="20"/>
    </location>
</feature>
<organism evidence="2">
    <name type="scientific">marine sediment metagenome</name>
    <dbReference type="NCBI Taxonomy" id="412755"/>
    <lineage>
        <taxon>unclassified sequences</taxon>
        <taxon>metagenomes</taxon>
        <taxon>ecological metagenomes</taxon>
    </lineage>
</organism>
<feature type="compositionally biased region" description="Basic and acidic residues" evidence="1">
    <location>
        <begin position="30"/>
        <end position="51"/>
    </location>
</feature>
<dbReference type="AlphaFoldDB" id="A0A0F9GUM5"/>
<gene>
    <name evidence="2" type="ORF">LCGC14_2078600</name>
</gene>
<dbReference type="EMBL" id="LAZR01025079">
    <property type="protein sequence ID" value="KKL73065.1"/>
    <property type="molecule type" value="Genomic_DNA"/>
</dbReference>